<comment type="caution">
    <text evidence="1">The sequence shown here is derived from an EMBL/GenBank/DDBJ whole genome shotgun (WGS) entry which is preliminary data.</text>
</comment>
<dbReference type="EMBL" id="BMMK01000002">
    <property type="protein sequence ID" value="GGM40355.1"/>
    <property type="molecule type" value="Genomic_DNA"/>
</dbReference>
<organism evidence="1 2">
    <name type="scientific">Longimycelium tulufanense</name>
    <dbReference type="NCBI Taxonomy" id="907463"/>
    <lineage>
        <taxon>Bacteria</taxon>
        <taxon>Bacillati</taxon>
        <taxon>Actinomycetota</taxon>
        <taxon>Actinomycetes</taxon>
        <taxon>Pseudonocardiales</taxon>
        <taxon>Pseudonocardiaceae</taxon>
        <taxon>Longimycelium</taxon>
    </lineage>
</organism>
<dbReference type="AlphaFoldDB" id="A0A8J3FU46"/>
<reference evidence="1" key="2">
    <citation type="submission" date="2020-09" db="EMBL/GenBank/DDBJ databases">
        <authorList>
            <person name="Sun Q."/>
            <person name="Zhou Y."/>
        </authorList>
    </citation>
    <scope>NUCLEOTIDE SEQUENCE</scope>
    <source>
        <strain evidence="1">CGMCC 4.5737</strain>
    </source>
</reference>
<sequence>MEPKKVPPEVAAALALDEINLSDIAEQLGGPFLFPVELPVIAWGHHHVNGRLEYLEITAGNRDDPLVVTMQRDPFVHRPFVSLLVRHAENYLPSEPHPVVFYPDSLSTVDLMVEDKPVLGFEFTTRYVCAVTARVGKPRIALVATRKWLARRGNQWPRLIPATGRLRSTGFSPPTWSP</sequence>
<evidence type="ECO:0000313" key="1">
    <source>
        <dbReference type="EMBL" id="GGM40355.1"/>
    </source>
</evidence>
<reference evidence="1" key="1">
    <citation type="journal article" date="2014" name="Int. J. Syst. Evol. Microbiol.">
        <title>Complete genome sequence of Corynebacterium casei LMG S-19264T (=DSM 44701T), isolated from a smear-ripened cheese.</title>
        <authorList>
            <consortium name="US DOE Joint Genome Institute (JGI-PGF)"/>
            <person name="Walter F."/>
            <person name="Albersmeier A."/>
            <person name="Kalinowski J."/>
            <person name="Ruckert C."/>
        </authorList>
    </citation>
    <scope>NUCLEOTIDE SEQUENCE</scope>
    <source>
        <strain evidence="1">CGMCC 4.5737</strain>
    </source>
</reference>
<evidence type="ECO:0000313" key="2">
    <source>
        <dbReference type="Proteomes" id="UP000637578"/>
    </source>
</evidence>
<keyword evidence="2" id="KW-1185">Reference proteome</keyword>
<dbReference type="Proteomes" id="UP000637578">
    <property type="component" value="Unassembled WGS sequence"/>
</dbReference>
<gene>
    <name evidence="1" type="ORF">GCM10012275_09110</name>
</gene>
<dbReference type="RefSeq" id="WP_189054080.1">
    <property type="nucleotide sequence ID" value="NZ_BMMK01000002.1"/>
</dbReference>
<accession>A0A8J3FU46</accession>
<name>A0A8J3FU46_9PSEU</name>
<protein>
    <submittedName>
        <fullName evidence="1">Uncharacterized protein</fullName>
    </submittedName>
</protein>
<proteinExistence type="predicted"/>